<evidence type="ECO:0000259" key="3">
    <source>
        <dbReference type="Pfam" id="PF02557"/>
    </source>
</evidence>
<dbReference type="AlphaFoldDB" id="A0A1H8CKQ3"/>
<dbReference type="Pfam" id="PF02557">
    <property type="entry name" value="VanY"/>
    <property type="match status" value="1"/>
</dbReference>
<dbReference type="InterPro" id="IPR003709">
    <property type="entry name" value="VanY-like_core_dom"/>
</dbReference>
<reference evidence="4 5" key="1">
    <citation type="submission" date="2016-10" db="EMBL/GenBank/DDBJ databases">
        <authorList>
            <person name="de Groot N.N."/>
        </authorList>
    </citation>
    <scope>NUCLEOTIDE SEQUENCE [LARGE SCALE GENOMIC DNA]</scope>
    <source>
        <strain evidence="4 5">CGMCC 1.5070</strain>
    </source>
</reference>
<dbReference type="InterPro" id="IPR009045">
    <property type="entry name" value="Zn_M74/Hedgehog-like"/>
</dbReference>
<evidence type="ECO:0000313" key="4">
    <source>
        <dbReference type="EMBL" id="SEM95479.1"/>
    </source>
</evidence>
<proteinExistence type="predicted"/>
<feature type="compositionally biased region" description="Low complexity" evidence="1">
    <location>
        <begin position="53"/>
        <end position="64"/>
    </location>
</feature>
<evidence type="ECO:0000313" key="5">
    <source>
        <dbReference type="Proteomes" id="UP000199158"/>
    </source>
</evidence>
<dbReference type="SUPFAM" id="SSF55166">
    <property type="entry name" value="Hedgehog/DD-peptidase"/>
    <property type="match status" value="1"/>
</dbReference>
<dbReference type="PANTHER" id="PTHR34385:SF1">
    <property type="entry name" value="PEPTIDOGLYCAN L-ALANYL-D-GLUTAMATE ENDOPEPTIDASE CWLK"/>
    <property type="match status" value="1"/>
</dbReference>
<keyword evidence="2" id="KW-0812">Transmembrane</keyword>
<feature type="domain" description="D-alanyl-D-alanine carboxypeptidase-like core" evidence="3">
    <location>
        <begin position="145"/>
        <end position="285"/>
    </location>
</feature>
<name>A0A1H8CKQ3_9FIRM</name>
<gene>
    <name evidence="4" type="ORF">SAMN05216180_2191</name>
</gene>
<keyword evidence="4" id="KW-0645">Protease</keyword>
<dbReference type="Proteomes" id="UP000199158">
    <property type="component" value="Unassembled WGS sequence"/>
</dbReference>
<keyword evidence="2" id="KW-1133">Transmembrane helix</keyword>
<keyword evidence="5" id="KW-1185">Reference proteome</keyword>
<feature type="region of interest" description="Disordered" evidence="1">
    <location>
        <begin position="1"/>
        <end position="22"/>
    </location>
</feature>
<dbReference type="GO" id="GO:0004180">
    <property type="term" value="F:carboxypeptidase activity"/>
    <property type="evidence" value="ECO:0007669"/>
    <property type="project" value="UniProtKB-KW"/>
</dbReference>
<protein>
    <submittedName>
        <fullName evidence="4">D-alanyl-D-alanine carboxypeptidase</fullName>
    </submittedName>
</protein>
<keyword evidence="4" id="KW-0121">Carboxypeptidase</keyword>
<dbReference type="InterPro" id="IPR052179">
    <property type="entry name" value="DD-CPase-like"/>
</dbReference>
<evidence type="ECO:0000256" key="2">
    <source>
        <dbReference type="SAM" id="Phobius"/>
    </source>
</evidence>
<feature type="transmembrane region" description="Helical" evidence="2">
    <location>
        <begin position="21"/>
        <end position="42"/>
    </location>
</feature>
<keyword evidence="2" id="KW-0472">Membrane</keyword>
<feature type="region of interest" description="Disordered" evidence="1">
    <location>
        <begin position="50"/>
        <end position="109"/>
    </location>
</feature>
<accession>A0A1H8CKQ3</accession>
<dbReference type="STRING" id="474960.SAMN05216180_2191"/>
<feature type="compositionally biased region" description="Low complexity" evidence="1">
    <location>
        <begin position="82"/>
        <end position="107"/>
    </location>
</feature>
<sequence>MANAPQNYSGHHRRRRRRRKSPMPAIMMIAVLMLAIIIGVAACNHKKNKEESSIQSDSIVSESDALQESGREETTSEESSSKSEMTSSSKESESSMSSESSSVSSGSAQNVANQADDWSLVLVNAKNRLSGDYNVKLANVNANYQLDERIVEDMKAMIAAAKADGYSLQICSAYRSTERSAVLYKNKINQLKNNGLSDQDAAVEAAKWVAPPGTSEHNTGLAADIVSGDYFTKYSDLEHDFEKFDEFKWLYENCADYGFVLRYPKDKQEATGITYEPWHYRYVGKEHARKIMDQKICLEEYLNQF</sequence>
<evidence type="ECO:0000256" key="1">
    <source>
        <dbReference type="SAM" id="MobiDB-lite"/>
    </source>
</evidence>
<dbReference type="GO" id="GO:0006508">
    <property type="term" value="P:proteolysis"/>
    <property type="evidence" value="ECO:0007669"/>
    <property type="project" value="InterPro"/>
</dbReference>
<dbReference type="PANTHER" id="PTHR34385">
    <property type="entry name" value="D-ALANYL-D-ALANINE CARBOXYPEPTIDASE"/>
    <property type="match status" value="1"/>
</dbReference>
<feature type="compositionally biased region" description="Basic residues" evidence="1">
    <location>
        <begin position="10"/>
        <end position="21"/>
    </location>
</feature>
<dbReference type="OrthoDB" id="9792074at2"/>
<organism evidence="4 5">
    <name type="scientific">Hydrogenoanaerobacterium saccharovorans</name>
    <dbReference type="NCBI Taxonomy" id="474960"/>
    <lineage>
        <taxon>Bacteria</taxon>
        <taxon>Bacillati</taxon>
        <taxon>Bacillota</taxon>
        <taxon>Clostridia</taxon>
        <taxon>Eubacteriales</taxon>
        <taxon>Oscillospiraceae</taxon>
        <taxon>Hydrogenoanaerobacterium</taxon>
    </lineage>
</organism>
<dbReference type="CDD" id="cd14852">
    <property type="entry name" value="LD-carboxypeptidase"/>
    <property type="match status" value="1"/>
</dbReference>
<keyword evidence="4" id="KW-0378">Hydrolase</keyword>
<dbReference type="RefSeq" id="WP_092754955.1">
    <property type="nucleotide sequence ID" value="NZ_FOCG01000002.1"/>
</dbReference>
<dbReference type="InterPro" id="IPR058193">
    <property type="entry name" value="VanY/YodJ_core_dom"/>
</dbReference>
<dbReference type="EMBL" id="FOCG01000002">
    <property type="protein sequence ID" value="SEM95479.1"/>
    <property type="molecule type" value="Genomic_DNA"/>
</dbReference>
<dbReference type="Gene3D" id="3.30.1380.10">
    <property type="match status" value="1"/>
</dbReference>